<name>A0A0C2BLA9_9BILA</name>
<dbReference type="AlphaFoldDB" id="A0A0C2BLA9"/>
<feature type="non-terminal residue" evidence="1">
    <location>
        <position position="1"/>
    </location>
</feature>
<dbReference type="Proteomes" id="UP000054047">
    <property type="component" value="Unassembled WGS sequence"/>
</dbReference>
<organism evidence="1 2">
    <name type="scientific">Ancylostoma duodenale</name>
    <dbReference type="NCBI Taxonomy" id="51022"/>
    <lineage>
        <taxon>Eukaryota</taxon>
        <taxon>Metazoa</taxon>
        <taxon>Ecdysozoa</taxon>
        <taxon>Nematoda</taxon>
        <taxon>Chromadorea</taxon>
        <taxon>Rhabditida</taxon>
        <taxon>Rhabditina</taxon>
        <taxon>Rhabditomorpha</taxon>
        <taxon>Strongyloidea</taxon>
        <taxon>Ancylostomatidae</taxon>
        <taxon>Ancylostomatinae</taxon>
        <taxon>Ancylostoma</taxon>
    </lineage>
</organism>
<evidence type="ECO:0000313" key="1">
    <source>
        <dbReference type="EMBL" id="KIH44573.1"/>
    </source>
</evidence>
<proteinExistence type="predicted"/>
<accession>A0A0C2BLA9</accession>
<evidence type="ECO:0000313" key="2">
    <source>
        <dbReference type="Proteomes" id="UP000054047"/>
    </source>
</evidence>
<reference evidence="1 2" key="1">
    <citation type="submission" date="2013-12" db="EMBL/GenBank/DDBJ databases">
        <title>Draft genome of the parsitic nematode Ancylostoma duodenale.</title>
        <authorList>
            <person name="Mitreva M."/>
        </authorList>
    </citation>
    <scope>NUCLEOTIDE SEQUENCE [LARGE SCALE GENOMIC DNA]</scope>
    <source>
        <strain evidence="1 2">Zhejiang</strain>
    </source>
</reference>
<dbReference type="EMBL" id="KN776807">
    <property type="protein sequence ID" value="KIH44573.1"/>
    <property type="molecule type" value="Genomic_DNA"/>
</dbReference>
<protein>
    <submittedName>
        <fullName evidence="1">Uncharacterized protein</fullName>
    </submittedName>
</protein>
<sequence length="67" mass="7625">NAAKLRILQYLNRHQHFVEGADMYSVADECEICAGNGFYCEMCDDADKRDEVRKTSEAKLSACYNGR</sequence>
<gene>
    <name evidence="1" type="ORF">ANCDUO_25401</name>
</gene>
<dbReference type="OrthoDB" id="1918044at2759"/>
<keyword evidence="2" id="KW-1185">Reference proteome</keyword>